<dbReference type="Gene3D" id="3.30.950.30">
    <property type="entry name" value="Schlafen, AAA domain"/>
    <property type="match status" value="1"/>
</dbReference>
<protein>
    <submittedName>
        <fullName evidence="2">Putative transcriptional regulator</fullName>
    </submittedName>
</protein>
<keyword evidence="3" id="KW-1185">Reference proteome</keyword>
<evidence type="ECO:0000313" key="3">
    <source>
        <dbReference type="Proteomes" id="UP000199169"/>
    </source>
</evidence>
<organism evidence="2 3">
    <name type="scientific">Candidatus Accumulibacter aalborgensis</name>
    <dbReference type="NCBI Taxonomy" id="1860102"/>
    <lineage>
        <taxon>Bacteria</taxon>
        <taxon>Pseudomonadati</taxon>
        <taxon>Pseudomonadota</taxon>
        <taxon>Betaproteobacteria</taxon>
        <taxon>Candidatus Accumulibacter</taxon>
    </lineage>
</organism>
<dbReference type="EMBL" id="FLQX01000139">
    <property type="protein sequence ID" value="SBT08701.1"/>
    <property type="molecule type" value="Genomic_DNA"/>
</dbReference>
<accession>A0A1A8XVD5</accession>
<proteinExistence type="predicted"/>
<dbReference type="PANTHER" id="PTHR30595">
    <property type="entry name" value="GLPR-RELATED TRANSCRIPTIONAL REPRESSOR"/>
    <property type="match status" value="1"/>
</dbReference>
<evidence type="ECO:0000259" key="1">
    <source>
        <dbReference type="Pfam" id="PF04326"/>
    </source>
</evidence>
<dbReference type="Pfam" id="PF04326">
    <property type="entry name" value="SLFN_AlbA_2"/>
    <property type="match status" value="1"/>
</dbReference>
<dbReference type="Proteomes" id="UP000199169">
    <property type="component" value="Unassembled WGS sequence"/>
</dbReference>
<sequence length="233" mass="25397">MMTAHRSSTLEELLTHPEGKTLEFKRDLSSPRPLLKTLVAFANTAGGRLFVGIGDDRSIVGVENPLDEEERLCSLIADSIAPRLVPNVELLTVEGKTLLLIDVFVSGSRPHWLKSEGAESGVYVRLGSTSRQADAALIGELRRSVEGVAFDEMPMPDLSLKDLDMEAARQLFPGLNRQGEQALRTLKLVNPVSGSSCADQGRRTAVWQGTDAAFLRCLGSVRSFCRHGQGRNL</sequence>
<dbReference type="PANTHER" id="PTHR30595:SF6">
    <property type="entry name" value="SCHLAFEN ALBA-2 DOMAIN-CONTAINING PROTEIN"/>
    <property type="match status" value="1"/>
</dbReference>
<name>A0A1A8XVD5_9PROT</name>
<gene>
    <name evidence="2" type="ORF">ACCAA_600042</name>
</gene>
<evidence type="ECO:0000313" key="2">
    <source>
        <dbReference type="EMBL" id="SBT08701.1"/>
    </source>
</evidence>
<dbReference type="InterPro" id="IPR007421">
    <property type="entry name" value="Schlafen_AlbA_2_dom"/>
</dbReference>
<dbReference type="STRING" id="1860102.ACCAA_600042"/>
<reference evidence="2 3" key="1">
    <citation type="submission" date="2016-06" db="EMBL/GenBank/DDBJ databases">
        <authorList>
            <person name="Kjaerup R.B."/>
            <person name="Dalgaard T.S."/>
            <person name="Juul-Madsen H.R."/>
        </authorList>
    </citation>
    <scope>NUCLEOTIDE SEQUENCE [LARGE SCALE GENOMIC DNA]</scope>
    <source>
        <strain evidence="2">3</strain>
    </source>
</reference>
<dbReference type="AlphaFoldDB" id="A0A1A8XVD5"/>
<feature type="domain" description="Schlafen AlbA-2" evidence="1">
    <location>
        <begin position="18"/>
        <end position="133"/>
    </location>
</feature>
<dbReference type="InterPro" id="IPR038461">
    <property type="entry name" value="Schlafen_AlbA_2_dom_sf"/>
</dbReference>